<dbReference type="Gene3D" id="1.10.10.60">
    <property type="entry name" value="Homeodomain-like"/>
    <property type="match status" value="1"/>
</dbReference>
<reference evidence="4" key="1">
    <citation type="journal article" date="2023" name="Insect Mol. Biol.">
        <title>Genome sequencing provides insights into the evolution of gene families encoding plant cell wall-degrading enzymes in longhorned beetles.</title>
        <authorList>
            <person name="Shin N.R."/>
            <person name="Okamura Y."/>
            <person name="Kirsch R."/>
            <person name="Pauchet Y."/>
        </authorList>
    </citation>
    <scope>NUCLEOTIDE SEQUENCE</scope>
    <source>
        <strain evidence="4">RBIC_L_NR</strain>
    </source>
</reference>
<protein>
    <recommendedName>
        <fullName evidence="6">Transposase</fullName>
    </recommendedName>
</protein>
<dbReference type="InterPro" id="IPR009057">
    <property type="entry name" value="Homeodomain-like_sf"/>
</dbReference>
<accession>A0AAV8WM19</accession>
<evidence type="ECO:0008006" key="6">
    <source>
        <dbReference type="Google" id="ProtNLM"/>
    </source>
</evidence>
<feature type="domain" description="DDE-1" evidence="2">
    <location>
        <begin position="164"/>
        <end position="277"/>
    </location>
</feature>
<dbReference type="InterPro" id="IPR050863">
    <property type="entry name" value="CenT-Element_Derived"/>
</dbReference>
<dbReference type="Proteomes" id="UP001162156">
    <property type="component" value="Unassembled WGS sequence"/>
</dbReference>
<dbReference type="EMBL" id="JANEYF010005694">
    <property type="protein sequence ID" value="KAJ8927300.1"/>
    <property type="molecule type" value="Genomic_DNA"/>
</dbReference>
<dbReference type="Pfam" id="PF05225">
    <property type="entry name" value="HTH_psq"/>
    <property type="match status" value="1"/>
</dbReference>
<comment type="caution">
    <text evidence="4">The sequence shown here is derived from an EMBL/GenBank/DDBJ whole genome shotgun (WGS) entry which is preliminary data.</text>
</comment>
<organism evidence="4 5">
    <name type="scientific">Rhamnusium bicolor</name>
    <dbReference type="NCBI Taxonomy" id="1586634"/>
    <lineage>
        <taxon>Eukaryota</taxon>
        <taxon>Metazoa</taxon>
        <taxon>Ecdysozoa</taxon>
        <taxon>Arthropoda</taxon>
        <taxon>Hexapoda</taxon>
        <taxon>Insecta</taxon>
        <taxon>Pterygota</taxon>
        <taxon>Neoptera</taxon>
        <taxon>Endopterygota</taxon>
        <taxon>Coleoptera</taxon>
        <taxon>Polyphaga</taxon>
        <taxon>Cucujiformia</taxon>
        <taxon>Chrysomeloidea</taxon>
        <taxon>Cerambycidae</taxon>
        <taxon>Lepturinae</taxon>
        <taxon>Rhagiini</taxon>
        <taxon>Rhamnusium</taxon>
    </lineage>
</organism>
<dbReference type="InterPro" id="IPR007889">
    <property type="entry name" value="HTH_Psq"/>
</dbReference>
<dbReference type="SUPFAM" id="SSF46689">
    <property type="entry name" value="Homeodomain-like"/>
    <property type="match status" value="1"/>
</dbReference>
<evidence type="ECO:0000259" key="3">
    <source>
        <dbReference type="Pfam" id="PF05225"/>
    </source>
</evidence>
<dbReference type="InterPro" id="IPR004875">
    <property type="entry name" value="DDE_SF_endonuclease_dom"/>
</dbReference>
<evidence type="ECO:0000259" key="2">
    <source>
        <dbReference type="Pfam" id="PF03184"/>
    </source>
</evidence>
<evidence type="ECO:0000256" key="1">
    <source>
        <dbReference type="ARBA" id="ARBA00004123"/>
    </source>
</evidence>
<proteinExistence type="predicted"/>
<evidence type="ECO:0000313" key="5">
    <source>
        <dbReference type="Proteomes" id="UP001162156"/>
    </source>
</evidence>
<name>A0AAV8WM19_9CUCU</name>
<dbReference type="Pfam" id="PF03184">
    <property type="entry name" value="DDE_1"/>
    <property type="match status" value="1"/>
</dbReference>
<dbReference type="AlphaFoldDB" id="A0AAV8WM19"/>
<feature type="domain" description="HTH psq-type" evidence="3">
    <location>
        <begin position="15"/>
        <end position="53"/>
    </location>
</feature>
<gene>
    <name evidence="4" type="ORF">NQ314_020250</name>
</gene>
<dbReference type="GO" id="GO:0005634">
    <property type="term" value="C:nucleus"/>
    <property type="evidence" value="ECO:0007669"/>
    <property type="project" value="UniProtKB-SubCell"/>
</dbReference>
<dbReference type="PANTHER" id="PTHR19303">
    <property type="entry name" value="TRANSPOSON"/>
    <property type="match status" value="1"/>
</dbReference>
<keyword evidence="5" id="KW-1185">Reference proteome</keyword>
<dbReference type="GO" id="GO:0003677">
    <property type="term" value="F:DNA binding"/>
    <property type="evidence" value="ECO:0007669"/>
    <property type="project" value="InterPro"/>
</dbReference>
<comment type="subcellular location">
    <subcellularLocation>
        <location evidence="1">Nucleus</location>
    </subcellularLocation>
</comment>
<evidence type="ECO:0000313" key="4">
    <source>
        <dbReference type="EMBL" id="KAJ8927300.1"/>
    </source>
</evidence>
<sequence>MVRRYKRKSNWQQWSEEQMQGAVQEVINGSMGYKKAANQFKAPQTTLERYIKKKRNNPEYSVKKTLGKYRCVCSEDQETELVDYLTKLEAQLFGLTMNEFRELAFALADRNHLGHPFKDGKAGLEIFNCDETGLTVNPKGHSKVIAKKGRRQVGTVTSAERGQTVTAEICFSASGTYVPPMLIFPRKRMKQEFQTGLPPGAYSEVHETGWMTKEVFLVWFRKFIVFTGATKERPCLLVLDGHSTHTKSLELVDLARHNGVILLCFPPHCSHRLQPFGIYETTK</sequence>
<dbReference type="PANTHER" id="PTHR19303:SF74">
    <property type="entry name" value="POGO TRANSPOSABLE ELEMENT WITH KRAB DOMAIN"/>
    <property type="match status" value="1"/>
</dbReference>